<dbReference type="PANTHER" id="PTHR14094">
    <property type="entry name" value="SIGNAL RECOGNITION PARTICLE 72"/>
    <property type="match status" value="1"/>
</dbReference>
<dbReference type="GO" id="GO:0043022">
    <property type="term" value="F:ribosome binding"/>
    <property type="evidence" value="ECO:0007669"/>
    <property type="project" value="TreeGrafter"/>
</dbReference>
<dbReference type="EMBL" id="JABEBT010000016">
    <property type="protein sequence ID" value="KAF7637967.1"/>
    <property type="molecule type" value="Genomic_DNA"/>
</dbReference>
<dbReference type="GO" id="GO:0005786">
    <property type="term" value="C:signal recognition particle, endoplasmic reticulum targeting"/>
    <property type="evidence" value="ECO:0007669"/>
    <property type="project" value="TreeGrafter"/>
</dbReference>
<accession>A0A8S9ZXD4</accession>
<evidence type="ECO:0000313" key="1">
    <source>
        <dbReference type="EMBL" id="KAF7637967.1"/>
    </source>
</evidence>
<dbReference type="GO" id="GO:0006614">
    <property type="term" value="P:SRP-dependent cotranslational protein targeting to membrane"/>
    <property type="evidence" value="ECO:0007669"/>
    <property type="project" value="InterPro"/>
</dbReference>
<comment type="caution">
    <text evidence="1">The sequence shown here is derived from an EMBL/GenBank/DDBJ whole genome shotgun (WGS) entry which is preliminary data.</text>
</comment>
<keyword evidence="2" id="KW-1185">Reference proteome</keyword>
<dbReference type="Pfam" id="PF17004">
    <property type="entry name" value="SRP_TPR_like"/>
    <property type="match status" value="1"/>
</dbReference>
<sequence length="96" mass="11383">MTQKIIEKASFDKAYRFYRNKNDKAAIGVIRKLDQNEPRVMELKAQIAYRMENFEEAMNLLKKLLRTHSDEFDEIRRSNFIAVQARLHSQGFSSRS</sequence>
<dbReference type="InterPro" id="IPR031545">
    <property type="entry name" value="SRP72_TPR-like"/>
</dbReference>
<dbReference type="GO" id="GO:0008312">
    <property type="term" value="F:7S RNA binding"/>
    <property type="evidence" value="ECO:0007669"/>
    <property type="project" value="TreeGrafter"/>
</dbReference>
<name>A0A8S9ZXD4_9BILA</name>
<evidence type="ECO:0000313" key="2">
    <source>
        <dbReference type="Proteomes" id="UP000605970"/>
    </source>
</evidence>
<dbReference type="InterPro" id="IPR011990">
    <property type="entry name" value="TPR-like_helical_dom_sf"/>
</dbReference>
<organism evidence="1 2">
    <name type="scientific">Meloidogyne graminicola</name>
    <dbReference type="NCBI Taxonomy" id="189291"/>
    <lineage>
        <taxon>Eukaryota</taxon>
        <taxon>Metazoa</taxon>
        <taxon>Ecdysozoa</taxon>
        <taxon>Nematoda</taxon>
        <taxon>Chromadorea</taxon>
        <taxon>Rhabditida</taxon>
        <taxon>Tylenchina</taxon>
        <taxon>Tylenchomorpha</taxon>
        <taxon>Tylenchoidea</taxon>
        <taxon>Meloidogynidae</taxon>
        <taxon>Meloidogyninae</taxon>
        <taxon>Meloidogyne</taxon>
    </lineage>
</organism>
<dbReference type="PANTHER" id="PTHR14094:SF9">
    <property type="entry name" value="SIGNAL RECOGNITION PARTICLE SUBUNIT SRP72"/>
    <property type="match status" value="1"/>
</dbReference>
<gene>
    <name evidence="1" type="ORF">Mgra_00002672</name>
</gene>
<dbReference type="AlphaFoldDB" id="A0A8S9ZXD4"/>
<proteinExistence type="predicted"/>
<dbReference type="InterPro" id="IPR026270">
    <property type="entry name" value="SRP72"/>
</dbReference>
<protein>
    <submittedName>
        <fullName evidence="1">SRP72 domain-containing protein</fullName>
    </submittedName>
</protein>
<dbReference type="Proteomes" id="UP000605970">
    <property type="component" value="Unassembled WGS sequence"/>
</dbReference>
<dbReference type="SUPFAM" id="SSF48452">
    <property type="entry name" value="TPR-like"/>
    <property type="match status" value="1"/>
</dbReference>
<dbReference type="Gene3D" id="1.25.40.10">
    <property type="entry name" value="Tetratricopeptide repeat domain"/>
    <property type="match status" value="1"/>
</dbReference>
<reference evidence="1" key="1">
    <citation type="journal article" date="2020" name="Ecol. Evol.">
        <title>Genome structure and content of the rice root-knot nematode (Meloidogyne graminicola).</title>
        <authorList>
            <person name="Phan N.T."/>
            <person name="Danchin E.G.J."/>
            <person name="Klopp C."/>
            <person name="Perfus-Barbeoch L."/>
            <person name="Kozlowski D.K."/>
            <person name="Koutsovoulos G.D."/>
            <person name="Lopez-Roques C."/>
            <person name="Bouchez O."/>
            <person name="Zahm M."/>
            <person name="Besnard G."/>
            <person name="Bellafiore S."/>
        </authorList>
    </citation>
    <scope>NUCLEOTIDE SEQUENCE</scope>
    <source>
        <strain evidence="1">VN-18</strain>
    </source>
</reference>